<proteinExistence type="predicted"/>
<feature type="transmembrane region" description="Helical" evidence="1">
    <location>
        <begin position="75"/>
        <end position="93"/>
    </location>
</feature>
<name>A0A1V0SLN1_9VIRU</name>
<feature type="transmembrane region" description="Helical" evidence="1">
    <location>
        <begin position="26"/>
        <end position="43"/>
    </location>
</feature>
<evidence type="ECO:0000256" key="1">
    <source>
        <dbReference type="SAM" id="Phobius"/>
    </source>
</evidence>
<feature type="transmembrane region" description="Helical" evidence="1">
    <location>
        <begin position="50"/>
        <end position="69"/>
    </location>
</feature>
<accession>A0A1V0SLN1</accession>
<gene>
    <name evidence="2" type="ORF">Klosneuvirus_9_8</name>
</gene>
<keyword evidence="1" id="KW-0812">Transmembrane</keyword>
<sequence length="197" mass="22431">MDSLNDAAKNFDATVTNWLSFLDNEYISGALIIFLIVYASYAAPKLPPYILKLFDNPLFKLLIFFLIVYSAKKNPTVAIIAAVGLMVTIHALNKLKLDQMLMRAVQRENMDDLAMMQQPRRLMVEDAFSSEEMIPESAVAAISEEVKSQPGCVKKLKYRNEFYPQYVNLNPEAYMARYNGKDVDGYDVNADYVKFDI</sequence>
<keyword evidence="1" id="KW-1133">Transmembrane helix</keyword>
<protein>
    <submittedName>
        <fullName evidence="2">Uncharacterized protein</fullName>
    </submittedName>
</protein>
<keyword evidence="1" id="KW-0472">Membrane</keyword>
<evidence type="ECO:0000313" key="2">
    <source>
        <dbReference type="EMBL" id="ARF12606.1"/>
    </source>
</evidence>
<organism evidence="2">
    <name type="scientific">Klosneuvirus KNV1</name>
    <dbReference type="NCBI Taxonomy" id="1977640"/>
    <lineage>
        <taxon>Viruses</taxon>
        <taxon>Varidnaviria</taxon>
        <taxon>Bamfordvirae</taxon>
        <taxon>Nucleocytoviricota</taxon>
        <taxon>Megaviricetes</taxon>
        <taxon>Imitervirales</taxon>
        <taxon>Mimiviridae</taxon>
        <taxon>Klosneuvirinae</taxon>
        <taxon>Klosneuvirus</taxon>
    </lineage>
</organism>
<dbReference type="EMBL" id="KY684116">
    <property type="protein sequence ID" value="ARF12606.1"/>
    <property type="molecule type" value="Genomic_DNA"/>
</dbReference>
<reference evidence="2" key="1">
    <citation type="journal article" date="2017" name="Science">
        <title>Giant viruses with an expanded complement of translation system components.</title>
        <authorList>
            <person name="Schulz F."/>
            <person name="Yutin N."/>
            <person name="Ivanova N.N."/>
            <person name="Ortega D.R."/>
            <person name="Lee T.K."/>
            <person name="Vierheilig J."/>
            <person name="Daims H."/>
            <person name="Horn M."/>
            <person name="Wagner M."/>
            <person name="Jensen G.J."/>
            <person name="Kyrpides N.C."/>
            <person name="Koonin E.V."/>
            <person name="Woyke T."/>
        </authorList>
    </citation>
    <scope>NUCLEOTIDE SEQUENCE</scope>
    <source>
        <strain evidence="2">KNV1</strain>
    </source>
</reference>